<dbReference type="PROSITE" id="PS51034">
    <property type="entry name" value="ZP_2"/>
    <property type="match status" value="1"/>
</dbReference>
<dbReference type="PANTHER" id="PTHR14002">
    <property type="entry name" value="ENDOGLIN/TGF-BETA RECEPTOR TYPE III"/>
    <property type="match status" value="1"/>
</dbReference>
<keyword evidence="1 3" id="KW-0732">Signal</keyword>
<sequence>MFYCVLYLAALILVSGTAATNQTFTSSGEMNITSCPITYYGQKYDKIYVSCISSHDTCMSFNLLSLSKQKFQTAQTNKGVITDMSGCRLSGVVYKTNTTVRDPNICSTVTCDVSGVATAVSDCGPMEHCQGNGSCILNTMCTVTGSTVIDFIGRVHSVPDRCGYTLMRPLSIPGLQVLGVFQERRRKDVSFLDRVILQLDSAGVQISLEQGGRVQLNDKELTLNNTDQVFHDVELSRDEMGFTAKISASNHTLSVYFDGNTAQIHMRGTHKLNCGIQYSDADDSTINCNATTEWCNILKQTPFTACNKHINPEPFVTACTRTLCKYPAVDGLKCQFLEAYARVCSYLGNVTVESWRSKIGCCKAAYCQDRFCSAHEFCGERSKGGKPRCHCRAIFASKYRSTSTFGEPTVCSQKSASINLANCLLEDKGIDYSVLHLNDPACKGEMDNLTHMVTFDSNSHNCGAVLTANKSQIIYKNTIMTRNSSLFGLINRHDPVHIDFSCYYSQPDIKSLAIKLKDSSVNRQITSGEWNYNLTMKLYTDFDRKVAIQSSTEIDLDQKVWVELKTGGLDDSIVRVVTDSCWATNQPSPSGSLRYDLIIKGCPNPADETVKVEGNGLGTSNYFSFNMFQFSGTTGDVYLHCRLVLCVRQGDTCVPRCSQAVRRSRSVMSKYEDEEPAFISMAWTY</sequence>
<dbReference type="SMART" id="SM00241">
    <property type="entry name" value="ZP"/>
    <property type="match status" value="1"/>
</dbReference>
<dbReference type="Gene3D" id="2.60.40.3210">
    <property type="entry name" value="Zona pellucida, ZP-N domain"/>
    <property type="match status" value="1"/>
</dbReference>
<feature type="domain" description="ZP" evidence="4">
    <location>
        <begin position="410"/>
        <end position="664"/>
    </location>
</feature>
<dbReference type="InterPro" id="IPR001507">
    <property type="entry name" value="ZP_dom"/>
</dbReference>
<evidence type="ECO:0000256" key="2">
    <source>
        <dbReference type="ARBA" id="ARBA00023157"/>
    </source>
</evidence>
<organism evidence="5 6">
    <name type="scientific">Sparus aurata</name>
    <name type="common">Gilthead sea bream</name>
    <dbReference type="NCBI Taxonomy" id="8175"/>
    <lineage>
        <taxon>Eukaryota</taxon>
        <taxon>Metazoa</taxon>
        <taxon>Chordata</taxon>
        <taxon>Craniata</taxon>
        <taxon>Vertebrata</taxon>
        <taxon>Euteleostomi</taxon>
        <taxon>Actinopterygii</taxon>
        <taxon>Neopterygii</taxon>
        <taxon>Teleostei</taxon>
        <taxon>Neoteleostei</taxon>
        <taxon>Acanthomorphata</taxon>
        <taxon>Eupercaria</taxon>
        <taxon>Spariformes</taxon>
        <taxon>Sparidae</taxon>
        <taxon>Sparus</taxon>
    </lineage>
</organism>
<gene>
    <name evidence="5" type="primary">LOC115587560</name>
</gene>
<evidence type="ECO:0000313" key="6">
    <source>
        <dbReference type="Proteomes" id="UP000472265"/>
    </source>
</evidence>
<keyword evidence="6" id="KW-1185">Reference proteome</keyword>
<reference evidence="5" key="2">
    <citation type="submission" date="2025-08" db="UniProtKB">
        <authorList>
            <consortium name="Ensembl"/>
        </authorList>
    </citation>
    <scope>IDENTIFICATION</scope>
</reference>
<dbReference type="InterPro" id="IPR055355">
    <property type="entry name" value="ZP-C"/>
</dbReference>
<dbReference type="GeneTree" id="ENSGT00940000156038"/>
<proteinExistence type="predicted"/>
<evidence type="ECO:0000256" key="3">
    <source>
        <dbReference type="SAM" id="SignalP"/>
    </source>
</evidence>
<keyword evidence="2" id="KW-1015">Disulfide bond</keyword>
<dbReference type="AlphaFoldDB" id="A0A671Z0P0"/>
<dbReference type="InterPro" id="IPR014853">
    <property type="entry name" value="VWF/SSPO/ZAN-like_Cys-rich_dom"/>
</dbReference>
<dbReference type="Ensembl" id="ENSSAUT00010071836.1">
    <property type="protein sequence ID" value="ENSSAUP00010068646.1"/>
    <property type="gene ID" value="ENSSAUG00010027244.1"/>
</dbReference>
<name>A0A671Z0P0_SPAAU</name>
<dbReference type="Gene3D" id="2.60.40.4100">
    <property type="entry name" value="Zona pellucida, ZP-C domain"/>
    <property type="match status" value="1"/>
</dbReference>
<evidence type="ECO:0000259" key="4">
    <source>
        <dbReference type="PROSITE" id="PS51034"/>
    </source>
</evidence>
<protein>
    <submittedName>
        <fullName evidence="5">Zonadhesin-like</fullName>
    </submittedName>
</protein>
<dbReference type="SMART" id="SM00832">
    <property type="entry name" value="C8"/>
    <property type="match status" value="1"/>
</dbReference>
<dbReference type="Pfam" id="PF08742">
    <property type="entry name" value="C8"/>
    <property type="match status" value="1"/>
</dbReference>
<dbReference type="Proteomes" id="UP000472265">
    <property type="component" value="Chromosome 9"/>
</dbReference>
<feature type="signal peptide" evidence="3">
    <location>
        <begin position="1"/>
        <end position="19"/>
    </location>
</feature>
<reference evidence="5" key="3">
    <citation type="submission" date="2025-09" db="UniProtKB">
        <authorList>
            <consortium name="Ensembl"/>
        </authorList>
    </citation>
    <scope>IDENTIFICATION</scope>
</reference>
<evidence type="ECO:0000313" key="5">
    <source>
        <dbReference type="Ensembl" id="ENSSAUP00010068646.1"/>
    </source>
</evidence>
<feature type="chain" id="PRO_5025519656" evidence="3">
    <location>
        <begin position="20"/>
        <end position="685"/>
    </location>
</feature>
<dbReference type="PANTHER" id="PTHR14002:SF50">
    <property type="entry name" value="ALPHA-TECTORIN-LIKE-RELATED"/>
    <property type="match status" value="1"/>
</dbReference>
<accession>A0A671Z0P0</accession>
<reference evidence="5" key="1">
    <citation type="submission" date="2021-04" db="EMBL/GenBank/DDBJ databases">
        <authorList>
            <consortium name="Wellcome Sanger Institute Data Sharing"/>
        </authorList>
    </citation>
    <scope>NUCLEOTIDE SEQUENCE [LARGE SCALE GENOMIC DNA]</scope>
</reference>
<evidence type="ECO:0000256" key="1">
    <source>
        <dbReference type="ARBA" id="ARBA00022729"/>
    </source>
</evidence>
<dbReference type="InterPro" id="IPR042235">
    <property type="entry name" value="ZP-C_dom"/>
</dbReference>
<dbReference type="Pfam" id="PF00100">
    <property type="entry name" value="Zona_pellucida"/>
    <property type="match status" value="1"/>
</dbReference>